<evidence type="ECO:0000313" key="4">
    <source>
        <dbReference type="Proteomes" id="UP000799750"/>
    </source>
</evidence>
<accession>A0A6A6QKI7</accession>
<organism evidence="3 4">
    <name type="scientific">Lophium mytilinum</name>
    <dbReference type="NCBI Taxonomy" id="390894"/>
    <lineage>
        <taxon>Eukaryota</taxon>
        <taxon>Fungi</taxon>
        <taxon>Dikarya</taxon>
        <taxon>Ascomycota</taxon>
        <taxon>Pezizomycotina</taxon>
        <taxon>Dothideomycetes</taxon>
        <taxon>Pleosporomycetidae</taxon>
        <taxon>Mytilinidiales</taxon>
        <taxon>Mytilinidiaceae</taxon>
        <taxon>Lophium</taxon>
    </lineage>
</organism>
<evidence type="ECO:0000313" key="3">
    <source>
        <dbReference type="EMBL" id="KAF2492845.1"/>
    </source>
</evidence>
<keyword evidence="2" id="KW-0812">Transmembrane</keyword>
<gene>
    <name evidence="3" type="ORF">BU16DRAFT_92091</name>
</gene>
<keyword evidence="4" id="KW-1185">Reference proteome</keyword>
<name>A0A6A6QKI7_9PEZI</name>
<feature type="transmembrane region" description="Helical" evidence="2">
    <location>
        <begin position="79"/>
        <end position="99"/>
    </location>
</feature>
<feature type="transmembrane region" description="Helical" evidence="2">
    <location>
        <begin position="167"/>
        <end position="187"/>
    </location>
</feature>
<keyword evidence="2" id="KW-1133">Transmembrane helix</keyword>
<feature type="region of interest" description="Disordered" evidence="1">
    <location>
        <begin position="27"/>
        <end position="57"/>
    </location>
</feature>
<evidence type="ECO:0000256" key="2">
    <source>
        <dbReference type="SAM" id="Phobius"/>
    </source>
</evidence>
<reference evidence="3" key="1">
    <citation type="journal article" date="2020" name="Stud. Mycol.">
        <title>101 Dothideomycetes genomes: a test case for predicting lifestyles and emergence of pathogens.</title>
        <authorList>
            <person name="Haridas S."/>
            <person name="Albert R."/>
            <person name="Binder M."/>
            <person name="Bloem J."/>
            <person name="Labutti K."/>
            <person name="Salamov A."/>
            <person name="Andreopoulos B."/>
            <person name="Baker S."/>
            <person name="Barry K."/>
            <person name="Bills G."/>
            <person name="Bluhm B."/>
            <person name="Cannon C."/>
            <person name="Castanera R."/>
            <person name="Culley D."/>
            <person name="Daum C."/>
            <person name="Ezra D."/>
            <person name="Gonzalez J."/>
            <person name="Henrissat B."/>
            <person name="Kuo A."/>
            <person name="Liang C."/>
            <person name="Lipzen A."/>
            <person name="Lutzoni F."/>
            <person name="Magnuson J."/>
            <person name="Mondo S."/>
            <person name="Nolan M."/>
            <person name="Ohm R."/>
            <person name="Pangilinan J."/>
            <person name="Park H.-J."/>
            <person name="Ramirez L."/>
            <person name="Alfaro M."/>
            <person name="Sun H."/>
            <person name="Tritt A."/>
            <person name="Yoshinaga Y."/>
            <person name="Zwiers L.-H."/>
            <person name="Turgeon B."/>
            <person name="Goodwin S."/>
            <person name="Spatafora J."/>
            <person name="Crous P."/>
            <person name="Grigoriev I."/>
        </authorList>
    </citation>
    <scope>NUCLEOTIDE SEQUENCE</scope>
    <source>
        <strain evidence="3">CBS 269.34</strain>
    </source>
</reference>
<dbReference type="EMBL" id="MU004193">
    <property type="protein sequence ID" value="KAF2492845.1"/>
    <property type="molecule type" value="Genomic_DNA"/>
</dbReference>
<evidence type="ECO:0000256" key="1">
    <source>
        <dbReference type="SAM" id="MobiDB-lite"/>
    </source>
</evidence>
<sequence>MRKNMTSFPSTPTTPFHALDTELSQYPSFPSDPDTFSDEANLLPRRQDPSSGSIVPSPSHDAFIPLLGEPTAKKRLNTLHMLTCTLSFGCFVAAVAVVANEDLSWRLAGKENRQLIVLGVLLSIMNLCLGTITPNLYLHLEAKFGPSTLQNYDGIIRNKILAPKLSIVWRLLFGFTLALPIALGAAYKTFHGGESVRNVDAAKYIHNGSFYGMFAPPGLQSIAQTGGTGLFFNATLPFRVATSLANGSELPVPVVTQAYGYNVLILSNQSTAMLDIPQPDYLLKVQSLLAPGESWTIKANVSATVATLDQTRKRNTTAYDLHAYSTCNKSQVKDTNRGGLGMFNMNNHFSFVLANNDDQTLQYIGFTPNSPDGNTHVDCSVFYNFTMLYNVTRQACEGTWTITRAGFELVDGSCRNGSILPSEKQLVITNNWLVFTSRFVPTLAEFLNDFSNPGSRRMSEWKGPYMATAVAAMEWSGIASLDGPGRHGQDLKTWSTPDGKTRLPYDHLGLIYKVTDSVKYVRPTLRKSAWLYTVLAIQPILTLIALIVTALLHSMPLDKDFGMISILSAVDRGSLDSLAGAGLSGQLTKRVKLVVQPKQHDQKAAVEYYIEPSLTAPARNGRLTGKVVYS</sequence>
<protein>
    <submittedName>
        <fullName evidence="3">Uncharacterized protein</fullName>
    </submittedName>
</protein>
<feature type="transmembrane region" description="Helical" evidence="2">
    <location>
        <begin position="115"/>
        <end position="138"/>
    </location>
</feature>
<dbReference type="OrthoDB" id="3945683at2759"/>
<dbReference type="Proteomes" id="UP000799750">
    <property type="component" value="Unassembled WGS sequence"/>
</dbReference>
<dbReference type="AlphaFoldDB" id="A0A6A6QKI7"/>
<keyword evidence="2" id="KW-0472">Membrane</keyword>
<proteinExistence type="predicted"/>
<feature type="transmembrane region" description="Helical" evidence="2">
    <location>
        <begin position="529"/>
        <end position="552"/>
    </location>
</feature>